<dbReference type="PANTHER" id="PTHR47469">
    <property type="entry name" value="MONOOXYGENASE-LIKE"/>
    <property type="match status" value="1"/>
</dbReference>
<evidence type="ECO:0000259" key="5">
    <source>
        <dbReference type="Pfam" id="PF22607"/>
    </source>
</evidence>
<evidence type="ECO:0000313" key="7">
    <source>
        <dbReference type="Proteomes" id="UP000308133"/>
    </source>
</evidence>
<evidence type="ECO:0000313" key="6">
    <source>
        <dbReference type="EMBL" id="TKX24335.1"/>
    </source>
</evidence>
<dbReference type="PANTHER" id="PTHR47469:SF2">
    <property type="entry name" value="OS06G0597600 PROTEIN"/>
    <property type="match status" value="1"/>
</dbReference>
<feature type="chain" id="PRO_5020668245" description="2,6-dihydroxypyridine 3-monooxygenase substrate binding domain-containing protein" evidence="4">
    <location>
        <begin position="27"/>
        <end position="582"/>
    </location>
</feature>
<dbReference type="InterPro" id="IPR054707">
    <property type="entry name" value="DhpH_subs-bd"/>
</dbReference>
<evidence type="ECO:0000256" key="1">
    <source>
        <dbReference type="ARBA" id="ARBA00007347"/>
    </source>
</evidence>
<protein>
    <recommendedName>
        <fullName evidence="5">2,6-dihydroxypyridine 3-monooxygenase substrate binding domain-containing protein</fullName>
    </recommendedName>
</protein>
<comment type="caution">
    <text evidence="6">The sequence shown here is derived from an EMBL/GenBank/DDBJ whole genome shotgun (WGS) entry which is preliminary data.</text>
</comment>
<feature type="region of interest" description="Disordered" evidence="3">
    <location>
        <begin position="433"/>
        <end position="460"/>
    </location>
</feature>
<sequence>MAFPQPHRVLLLGGSLSSLMHSLVLSTHSPSTSLTILERSPTALLHNQGAGVVAGPDVQSFFDTYVRPGRSIAVASKARLYLDKKGDVIPGSVEEREQRMTSWDVLYRLLRWRVDGMDAGGYWGVVDAATGGAQPRNEGAGKVEYRYGCRVVGVQDLGREGVRVRWMEGDGQGKEKSEVVHLVVAADGASSAVRGLLRPDVKRKYVGYVALRGTVKETDMSEAASEVFFEKFAFFHTQGIQILAYLIPGENGDLRKGKRLMNWVWYVNFEDGGKELEELMTDAEGKRYPITLPAGGMRDEIWEREKKRAQDVLPPQFAELVTKTKQPFVQAITDVICDENMFFDDKVVLVGDSLAGFRPHTAASTSQAAFDATTLGEWMQGKIDRDTYRTKVLNYAKDVQEHGVKLGERSQFEKIQTCYSAIKALMGFRSSISTSVPTDSPPAESTSSKVPDVDPSRIPIPLSSSQEAQVREIYHKNVRNKCANEVRDFAACATNRTFTAPFVCRAQRRAMNTCMIAFATQDEQDAARKEWFETRDLRRRERELKEEKRKEQEKFHKEWWGLDDNGRRIVDKDQKKGEDEKK</sequence>
<evidence type="ECO:0000256" key="2">
    <source>
        <dbReference type="ARBA" id="ARBA00023157"/>
    </source>
</evidence>
<comment type="similarity">
    <text evidence="1">Belongs to the CMC family.</text>
</comment>
<dbReference type="EMBL" id="PTQR01000042">
    <property type="protein sequence ID" value="TKX24335.1"/>
    <property type="molecule type" value="Genomic_DNA"/>
</dbReference>
<reference evidence="6 7" key="1">
    <citation type="submission" date="2018-02" db="EMBL/GenBank/DDBJ databases">
        <title>Draft genome sequences of Elsinoe sp., causing black scab on jojoba.</title>
        <authorList>
            <person name="Stodart B."/>
            <person name="Jeffress S."/>
            <person name="Ash G."/>
            <person name="Arun Chinnappa K."/>
        </authorList>
    </citation>
    <scope>NUCLEOTIDE SEQUENCE [LARGE SCALE GENOMIC DNA]</scope>
    <source>
        <strain evidence="6 7">Hillstone_2</strain>
    </source>
</reference>
<accession>A0A4U7B3R8</accession>
<feature type="signal peptide" evidence="4">
    <location>
        <begin position="1"/>
        <end position="26"/>
    </location>
</feature>
<dbReference type="Pfam" id="PF22607">
    <property type="entry name" value="FAD_binding-like"/>
    <property type="match status" value="1"/>
</dbReference>
<feature type="compositionally biased region" description="Polar residues" evidence="3">
    <location>
        <begin position="433"/>
        <end position="449"/>
    </location>
</feature>
<keyword evidence="4" id="KW-0732">Signal</keyword>
<dbReference type="AlphaFoldDB" id="A0A4U7B3R8"/>
<dbReference type="Pfam" id="PF08583">
    <property type="entry name" value="Cmc1"/>
    <property type="match status" value="1"/>
</dbReference>
<dbReference type="InterPro" id="IPR013892">
    <property type="entry name" value="Cyt_c_biogenesis_Cmc1-like"/>
</dbReference>
<gene>
    <name evidence="6" type="ORF">C1H76_3440</name>
</gene>
<evidence type="ECO:0000256" key="3">
    <source>
        <dbReference type="SAM" id="MobiDB-lite"/>
    </source>
</evidence>
<feature type="domain" description="2,6-dihydroxypyridine 3-monooxygenase substrate binding" evidence="5">
    <location>
        <begin position="205"/>
        <end position="334"/>
    </location>
</feature>
<evidence type="ECO:0000256" key="4">
    <source>
        <dbReference type="SAM" id="SignalP"/>
    </source>
</evidence>
<proteinExistence type="inferred from homology"/>
<dbReference type="SUPFAM" id="SSF51905">
    <property type="entry name" value="FAD/NAD(P)-binding domain"/>
    <property type="match status" value="1"/>
</dbReference>
<dbReference type="InterPro" id="IPR036188">
    <property type="entry name" value="FAD/NAD-bd_sf"/>
</dbReference>
<dbReference type="SUPFAM" id="SSF54373">
    <property type="entry name" value="FAD-linked reductases, C-terminal domain"/>
    <property type="match status" value="1"/>
</dbReference>
<name>A0A4U7B3R8_9PEZI</name>
<dbReference type="Proteomes" id="UP000308133">
    <property type="component" value="Unassembled WGS sequence"/>
</dbReference>
<dbReference type="InterPro" id="IPR053212">
    <property type="entry name" value="DHP_3-monooxygenase"/>
</dbReference>
<organism evidence="6 7">
    <name type="scientific">Elsinoe australis</name>
    <dbReference type="NCBI Taxonomy" id="40998"/>
    <lineage>
        <taxon>Eukaryota</taxon>
        <taxon>Fungi</taxon>
        <taxon>Dikarya</taxon>
        <taxon>Ascomycota</taxon>
        <taxon>Pezizomycotina</taxon>
        <taxon>Dothideomycetes</taxon>
        <taxon>Dothideomycetidae</taxon>
        <taxon>Myriangiales</taxon>
        <taxon>Elsinoaceae</taxon>
        <taxon>Elsinoe</taxon>
    </lineage>
</organism>
<dbReference type="Gene3D" id="3.30.9.60">
    <property type="match status" value="1"/>
</dbReference>
<keyword evidence="2" id="KW-1015">Disulfide bond</keyword>